<dbReference type="GO" id="GO:0032259">
    <property type="term" value="P:methylation"/>
    <property type="evidence" value="ECO:0007669"/>
    <property type="project" value="UniProtKB-KW"/>
</dbReference>
<feature type="domain" description="DNA methylase N-4/N-6" evidence="6">
    <location>
        <begin position="24"/>
        <end position="255"/>
    </location>
</feature>
<dbReference type="PANTHER" id="PTHR13370:SF3">
    <property type="entry name" value="TRNA (GUANINE(10)-N2)-METHYLTRANSFERASE HOMOLOG"/>
    <property type="match status" value="1"/>
</dbReference>
<sequence length="315" mass="35979">MTSFNQIQIQDCIAGMQALPDACVDLAFADPPFNIGYEYDEYEDRLESEQYLDWCENWLKEVVRLLKPDGTFWLAIGDEYAAELKVMMQRTLGLTCRSWVIWYYTFGVNCKNKFSRSHAHLFHMVKDPKQFTFNADDPAIRVPSARQLVYGDKRANPKGRLPDDTWILRPQDIPESFQADEDTWYFPRINGTFKERQGWHGCQMPEQLLGRIIRACSNPEEVVLDPFTGSGTTLAVAKKLNRQYLGFELSAEYGARAQQRLADIEVGQPLDGQENPLTSAPSTKNGKRLAERETDAPAPRSKSKGKSSPRQKKLL</sequence>
<keyword evidence="3 7" id="KW-0808">Transferase</keyword>
<dbReference type="GO" id="GO:0009007">
    <property type="term" value="F:site-specific DNA-methyltransferase (adenine-specific) activity"/>
    <property type="evidence" value="ECO:0007669"/>
    <property type="project" value="TreeGrafter"/>
</dbReference>
<dbReference type="GO" id="GO:0008170">
    <property type="term" value="F:N-methyltransferase activity"/>
    <property type="evidence" value="ECO:0007669"/>
    <property type="project" value="InterPro"/>
</dbReference>
<evidence type="ECO:0000256" key="3">
    <source>
        <dbReference type="ARBA" id="ARBA00022679"/>
    </source>
</evidence>
<dbReference type="PROSITE" id="PS00092">
    <property type="entry name" value="N6_MTASE"/>
    <property type="match status" value="1"/>
</dbReference>
<dbReference type="SUPFAM" id="SSF53335">
    <property type="entry name" value="S-adenosyl-L-methionine-dependent methyltransferases"/>
    <property type="match status" value="1"/>
</dbReference>
<evidence type="ECO:0000256" key="1">
    <source>
        <dbReference type="ARBA" id="ARBA00006594"/>
    </source>
</evidence>
<evidence type="ECO:0000256" key="5">
    <source>
        <dbReference type="SAM" id="MobiDB-lite"/>
    </source>
</evidence>
<dbReference type="InterPro" id="IPR002941">
    <property type="entry name" value="DNA_methylase_N4/N6"/>
</dbReference>
<evidence type="ECO:0000256" key="2">
    <source>
        <dbReference type="ARBA" id="ARBA00022603"/>
    </source>
</evidence>
<evidence type="ECO:0000256" key="4">
    <source>
        <dbReference type="RuleBase" id="RU362026"/>
    </source>
</evidence>
<protein>
    <recommendedName>
        <fullName evidence="4">Methyltransferase</fullName>
        <ecNumber evidence="4">2.1.1.-</ecNumber>
    </recommendedName>
</protein>
<dbReference type="PANTHER" id="PTHR13370">
    <property type="entry name" value="RNA METHYLASE-RELATED"/>
    <property type="match status" value="1"/>
</dbReference>
<dbReference type="Pfam" id="PF01555">
    <property type="entry name" value="N6_N4_Mtase"/>
    <property type="match status" value="1"/>
</dbReference>
<dbReference type="GO" id="GO:0003677">
    <property type="term" value="F:DNA binding"/>
    <property type="evidence" value="ECO:0007669"/>
    <property type="project" value="InterPro"/>
</dbReference>
<evidence type="ECO:0000313" key="7">
    <source>
        <dbReference type="EMBL" id="QDT24533.1"/>
    </source>
</evidence>
<name>A0A517PYU3_9PLAN</name>
<reference evidence="7 8" key="1">
    <citation type="submission" date="2019-02" db="EMBL/GenBank/DDBJ databases">
        <title>Deep-cultivation of Planctomycetes and their phenomic and genomic characterization uncovers novel biology.</title>
        <authorList>
            <person name="Wiegand S."/>
            <person name="Jogler M."/>
            <person name="Boedeker C."/>
            <person name="Pinto D."/>
            <person name="Vollmers J."/>
            <person name="Rivas-Marin E."/>
            <person name="Kohn T."/>
            <person name="Peeters S.H."/>
            <person name="Heuer A."/>
            <person name="Rast P."/>
            <person name="Oberbeckmann S."/>
            <person name="Bunk B."/>
            <person name="Jeske O."/>
            <person name="Meyerdierks A."/>
            <person name="Storesund J.E."/>
            <person name="Kallscheuer N."/>
            <person name="Luecker S."/>
            <person name="Lage O.M."/>
            <person name="Pohl T."/>
            <person name="Merkel B.J."/>
            <person name="Hornburger P."/>
            <person name="Mueller R.-W."/>
            <person name="Bruemmer F."/>
            <person name="Labrenz M."/>
            <person name="Spormann A.M."/>
            <person name="Op den Camp H."/>
            <person name="Overmann J."/>
            <person name="Amann R."/>
            <person name="Jetten M.S.M."/>
            <person name="Mascher T."/>
            <person name="Medema M.H."/>
            <person name="Devos D.P."/>
            <person name="Kaster A.-K."/>
            <person name="Ovreas L."/>
            <person name="Rohde M."/>
            <person name="Galperin M.Y."/>
            <person name="Jogler C."/>
        </authorList>
    </citation>
    <scope>NUCLEOTIDE SEQUENCE [LARGE SCALE GENOMIC DNA]</scope>
    <source>
        <strain evidence="7 8">HG66A1</strain>
    </source>
</reference>
<dbReference type="InterPro" id="IPR029063">
    <property type="entry name" value="SAM-dependent_MTases_sf"/>
</dbReference>
<dbReference type="REBASE" id="355786">
    <property type="entry name" value="M.Pba66A1ORF63670P"/>
</dbReference>
<feature type="compositionally biased region" description="Polar residues" evidence="5">
    <location>
        <begin position="275"/>
        <end position="284"/>
    </location>
</feature>
<feature type="region of interest" description="Disordered" evidence="5">
    <location>
        <begin position="268"/>
        <end position="315"/>
    </location>
</feature>
<dbReference type="GO" id="GO:0005737">
    <property type="term" value="C:cytoplasm"/>
    <property type="evidence" value="ECO:0007669"/>
    <property type="project" value="TreeGrafter"/>
</dbReference>
<proteinExistence type="inferred from homology"/>
<dbReference type="Gene3D" id="3.40.50.150">
    <property type="entry name" value="Vaccinia Virus protein VP39"/>
    <property type="match status" value="1"/>
</dbReference>
<dbReference type="RefSeq" id="WP_145193297.1">
    <property type="nucleotide sequence ID" value="NZ_CP036266.1"/>
</dbReference>
<evidence type="ECO:0000313" key="8">
    <source>
        <dbReference type="Proteomes" id="UP000320421"/>
    </source>
</evidence>
<dbReference type="Proteomes" id="UP000320421">
    <property type="component" value="Chromosome"/>
</dbReference>
<dbReference type="AlphaFoldDB" id="A0A517PYU3"/>
<evidence type="ECO:0000259" key="6">
    <source>
        <dbReference type="Pfam" id="PF01555"/>
    </source>
</evidence>
<dbReference type="EC" id="2.1.1.-" evidence="4"/>
<feature type="compositionally biased region" description="Basic residues" evidence="5">
    <location>
        <begin position="301"/>
        <end position="315"/>
    </location>
</feature>
<gene>
    <name evidence="7" type="primary">yhdJ</name>
    <name evidence="7" type="ORF">HG66A1_63670</name>
</gene>
<dbReference type="InterPro" id="IPR002052">
    <property type="entry name" value="DNA_methylase_N6_adenine_CS"/>
</dbReference>
<dbReference type="InterPro" id="IPR001091">
    <property type="entry name" value="RM_Methyltransferase"/>
</dbReference>
<comment type="similarity">
    <text evidence="1 4">Belongs to the N(4)/N(6)-methyltransferase family.</text>
</comment>
<keyword evidence="8" id="KW-1185">Reference proteome</keyword>
<dbReference type="EMBL" id="CP036266">
    <property type="protein sequence ID" value="QDT24533.1"/>
    <property type="molecule type" value="Genomic_DNA"/>
</dbReference>
<organism evidence="7 8">
    <name type="scientific">Gimesia chilikensis</name>
    <dbReference type="NCBI Taxonomy" id="2605989"/>
    <lineage>
        <taxon>Bacteria</taxon>
        <taxon>Pseudomonadati</taxon>
        <taxon>Planctomycetota</taxon>
        <taxon>Planctomycetia</taxon>
        <taxon>Planctomycetales</taxon>
        <taxon>Planctomycetaceae</taxon>
        <taxon>Gimesia</taxon>
    </lineage>
</organism>
<dbReference type="PRINTS" id="PR00508">
    <property type="entry name" value="S21N4MTFRASE"/>
</dbReference>
<dbReference type="OrthoDB" id="9773571at2"/>
<accession>A0A517PYU3</accession>
<keyword evidence="2 7" id="KW-0489">Methyltransferase</keyword>